<dbReference type="Pfam" id="PF00324">
    <property type="entry name" value="AA_permease"/>
    <property type="match status" value="1"/>
</dbReference>
<dbReference type="InterPro" id="IPR050524">
    <property type="entry name" value="APC_YAT"/>
</dbReference>
<evidence type="ECO:0000259" key="8">
    <source>
        <dbReference type="Pfam" id="PF00324"/>
    </source>
</evidence>
<dbReference type="PANTHER" id="PTHR43341:SF6">
    <property type="entry name" value="AMINO ACID TRANSPORTER (EUROFUNG)"/>
    <property type="match status" value="1"/>
</dbReference>
<comment type="subcellular location">
    <subcellularLocation>
        <location evidence="1">Membrane</location>
        <topology evidence="1">Multi-pass membrane protein</topology>
    </subcellularLocation>
</comment>
<dbReference type="Gene3D" id="1.20.1740.10">
    <property type="entry name" value="Amino acid/polyamine transporter I"/>
    <property type="match status" value="1"/>
</dbReference>
<protein>
    <submittedName>
        <fullName evidence="9">Amino acid permease/ SLC12A domain-containing protein</fullName>
    </submittedName>
</protein>
<evidence type="ECO:0000256" key="6">
    <source>
        <dbReference type="ARBA" id="ARBA00023136"/>
    </source>
</evidence>
<evidence type="ECO:0000256" key="5">
    <source>
        <dbReference type="ARBA" id="ARBA00022989"/>
    </source>
</evidence>
<feature type="domain" description="Amino acid permease/ SLC12A" evidence="8">
    <location>
        <begin position="31"/>
        <end position="494"/>
    </location>
</feature>
<dbReference type="OrthoDB" id="10062876at2759"/>
<evidence type="ECO:0000256" key="3">
    <source>
        <dbReference type="ARBA" id="ARBA00022692"/>
    </source>
</evidence>
<feature type="transmembrane region" description="Helical" evidence="7">
    <location>
        <begin position="34"/>
        <end position="53"/>
    </location>
</feature>
<sequence length="543" mass="59902">MKEGPPPVEATVQVGQVDSTNGLQRRLENRHIQLIAIGGSIGTALFVTIGNGLAAGGPASLLIAYVLYCGVLACINNCLSEMTVLHPVSGGFIRLAGKWVDDALGFMVGWNFFLYEALMVPFEITAINLILGYWRDDIPVAAVCAACIVLFAVINALAVAAYGEAEFWLSSGKVFLIFLLFLFTFITMVGGNPAHDAYGFRYWTDPGPFAEYRTANHLGRFEGFLAALWSAAFCIVGPEYISMAAAESKRPRTFVKAAFKTIYWRFILFFALGALCVGIVIPWDDPTLQAILAGESNEKGGGASPYVIAMSNLQIRILPDIVNALLITSVFSAGNTLTYCATRSLYGLALDGRAPKILGKTKNGVPIYAFLVVICFPFLSFLQLSDNSSQVLTWLVNLVTAGALIDYLVICITYIQFHRACQAQGIDRRALPYYGYLQPYCSYIGAVCMVLVLLFYGYTAFAPWSVEIFFQNYTMQITAPILYFGWKITHRTKILAPKDVDLVWDRPIVDAYEATFTTPAPGFWTEMMQLLRFKRQLTEQVDA</sequence>
<organism evidence="9 10">
    <name type="scientific">Aspergillus bertholletiae</name>
    <dbReference type="NCBI Taxonomy" id="1226010"/>
    <lineage>
        <taxon>Eukaryota</taxon>
        <taxon>Fungi</taxon>
        <taxon>Dikarya</taxon>
        <taxon>Ascomycota</taxon>
        <taxon>Pezizomycotina</taxon>
        <taxon>Eurotiomycetes</taxon>
        <taxon>Eurotiomycetidae</taxon>
        <taxon>Eurotiales</taxon>
        <taxon>Aspergillaceae</taxon>
        <taxon>Aspergillus</taxon>
        <taxon>Aspergillus subgen. Circumdati</taxon>
    </lineage>
</organism>
<evidence type="ECO:0000313" key="9">
    <source>
        <dbReference type="EMBL" id="KAE8376611.1"/>
    </source>
</evidence>
<proteinExistence type="predicted"/>
<dbReference type="Proteomes" id="UP000326198">
    <property type="component" value="Unassembled WGS sequence"/>
</dbReference>
<feature type="transmembrane region" description="Helical" evidence="7">
    <location>
        <begin position="140"/>
        <end position="162"/>
    </location>
</feature>
<dbReference type="GO" id="GO:0015171">
    <property type="term" value="F:amino acid transmembrane transporter activity"/>
    <property type="evidence" value="ECO:0007669"/>
    <property type="project" value="TreeGrafter"/>
</dbReference>
<feature type="transmembrane region" description="Helical" evidence="7">
    <location>
        <begin position="262"/>
        <end position="283"/>
    </location>
</feature>
<dbReference type="AlphaFoldDB" id="A0A5N7B3N3"/>
<evidence type="ECO:0000256" key="2">
    <source>
        <dbReference type="ARBA" id="ARBA00022448"/>
    </source>
</evidence>
<feature type="transmembrane region" description="Helical" evidence="7">
    <location>
        <begin position="59"/>
        <end position="79"/>
    </location>
</feature>
<reference evidence="9 10" key="1">
    <citation type="submission" date="2019-04" db="EMBL/GenBank/DDBJ databases">
        <title>Friends and foes A comparative genomics studyof 23 Aspergillus species from section Flavi.</title>
        <authorList>
            <consortium name="DOE Joint Genome Institute"/>
            <person name="Kjaerbolling I."/>
            <person name="Vesth T."/>
            <person name="Frisvad J.C."/>
            <person name="Nybo J.L."/>
            <person name="Theobald S."/>
            <person name="Kildgaard S."/>
            <person name="Isbrandt T."/>
            <person name="Kuo A."/>
            <person name="Sato A."/>
            <person name="Lyhne E.K."/>
            <person name="Kogle M.E."/>
            <person name="Wiebenga A."/>
            <person name="Kun R.S."/>
            <person name="Lubbers R.J."/>
            <person name="Makela M.R."/>
            <person name="Barry K."/>
            <person name="Chovatia M."/>
            <person name="Clum A."/>
            <person name="Daum C."/>
            <person name="Haridas S."/>
            <person name="He G."/>
            <person name="LaButti K."/>
            <person name="Lipzen A."/>
            <person name="Mondo S."/>
            <person name="Riley R."/>
            <person name="Salamov A."/>
            <person name="Simmons B.A."/>
            <person name="Magnuson J.K."/>
            <person name="Henrissat B."/>
            <person name="Mortensen U.H."/>
            <person name="Larsen T.O."/>
            <person name="Devries R.P."/>
            <person name="Grigoriev I.V."/>
            <person name="Machida M."/>
            <person name="Baker S.E."/>
            <person name="Andersen M.R."/>
        </authorList>
    </citation>
    <scope>NUCLEOTIDE SEQUENCE [LARGE SCALE GENOMIC DNA]</scope>
    <source>
        <strain evidence="9 10">IBT 29228</strain>
    </source>
</reference>
<dbReference type="PANTHER" id="PTHR43341">
    <property type="entry name" value="AMINO ACID PERMEASE"/>
    <property type="match status" value="1"/>
</dbReference>
<keyword evidence="5 7" id="KW-1133">Transmembrane helix</keyword>
<dbReference type="EMBL" id="ML736237">
    <property type="protein sequence ID" value="KAE8376611.1"/>
    <property type="molecule type" value="Genomic_DNA"/>
</dbReference>
<dbReference type="PIRSF" id="PIRSF006060">
    <property type="entry name" value="AA_transporter"/>
    <property type="match status" value="1"/>
</dbReference>
<feature type="transmembrane region" description="Helical" evidence="7">
    <location>
        <begin position="223"/>
        <end position="241"/>
    </location>
</feature>
<feature type="transmembrane region" description="Helical" evidence="7">
    <location>
        <begin position="436"/>
        <end position="456"/>
    </location>
</feature>
<feature type="transmembrane region" description="Helical" evidence="7">
    <location>
        <begin position="321"/>
        <end position="342"/>
    </location>
</feature>
<feature type="transmembrane region" description="Helical" evidence="7">
    <location>
        <begin position="174"/>
        <end position="194"/>
    </location>
</feature>
<keyword evidence="2" id="KW-0813">Transport</keyword>
<keyword evidence="4" id="KW-0029">Amino-acid transport</keyword>
<evidence type="ECO:0000256" key="7">
    <source>
        <dbReference type="SAM" id="Phobius"/>
    </source>
</evidence>
<dbReference type="FunFam" id="1.20.1740.10:FF:000006">
    <property type="entry name" value="General amino acid permease"/>
    <property type="match status" value="1"/>
</dbReference>
<dbReference type="InterPro" id="IPR004841">
    <property type="entry name" value="AA-permease/SLC12A_dom"/>
</dbReference>
<feature type="transmembrane region" description="Helical" evidence="7">
    <location>
        <begin position="112"/>
        <end position="134"/>
    </location>
</feature>
<keyword evidence="3 7" id="KW-0812">Transmembrane</keyword>
<feature type="transmembrane region" description="Helical" evidence="7">
    <location>
        <begin position="363"/>
        <end position="382"/>
    </location>
</feature>
<keyword evidence="6 7" id="KW-0472">Membrane</keyword>
<accession>A0A5N7B3N3</accession>
<feature type="transmembrane region" description="Helical" evidence="7">
    <location>
        <begin position="468"/>
        <end position="486"/>
    </location>
</feature>
<name>A0A5N7B3N3_9EURO</name>
<evidence type="ECO:0000256" key="1">
    <source>
        <dbReference type="ARBA" id="ARBA00004141"/>
    </source>
</evidence>
<evidence type="ECO:0000313" key="10">
    <source>
        <dbReference type="Proteomes" id="UP000326198"/>
    </source>
</evidence>
<evidence type="ECO:0000256" key="4">
    <source>
        <dbReference type="ARBA" id="ARBA00022970"/>
    </source>
</evidence>
<gene>
    <name evidence="9" type="ORF">BDV26DRAFT_305460</name>
</gene>
<keyword evidence="10" id="KW-1185">Reference proteome</keyword>
<feature type="transmembrane region" description="Helical" evidence="7">
    <location>
        <begin position="394"/>
        <end position="415"/>
    </location>
</feature>
<dbReference type="GO" id="GO:0016020">
    <property type="term" value="C:membrane"/>
    <property type="evidence" value="ECO:0007669"/>
    <property type="project" value="UniProtKB-SubCell"/>
</dbReference>